<dbReference type="SMART" id="SM00490">
    <property type="entry name" value="HELICc"/>
    <property type="match status" value="1"/>
</dbReference>
<evidence type="ECO:0000256" key="1">
    <source>
        <dbReference type="ARBA" id="ARBA00011900"/>
    </source>
</evidence>
<evidence type="ECO:0000256" key="2">
    <source>
        <dbReference type="ARBA" id="ARBA00022603"/>
    </source>
</evidence>
<evidence type="ECO:0000256" key="4">
    <source>
        <dbReference type="ARBA" id="ARBA00047942"/>
    </source>
</evidence>
<dbReference type="SUPFAM" id="SSF53335">
    <property type="entry name" value="S-adenosyl-L-methionine-dependent methyltransferases"/>
    <property type="match status" value="1"/>
</dbReference>
<keyword evidence="6" id="KW-0067">ATP-binding</keyword>
<evidence type="ECO:0000313" key="7">
    <source>
        <dbReference type="Proteomes" id="UP000182409"/>
    </source>
</evidence>
<dbReference type="GO" id="GO:0004386">
    <property type="term" value="F:helicase activity"/>
    <property type="evidence" value="ECO:0007669"/>
    <property type="project" value="UniProtKB-KW"/>
</dbReference>
<dbReference type="CDD" id="cd18785">
    <property type="entry name" value="SF2_C"/>
    <property type="match status" value="1"/>
</dbReference>
<dbReference type="PROSITE" id="PS51194">
    <property type="entry name" value="HELICASE_CTER"/>
    <property type="match status" value="1"/>
</dbReference>
<dbReference type="Gene3D" id="3.40.50.300">
    <property type="entry name" value="P-loop containing nucleotide triphosphate hydrolases"/>
    <property type="match status" value="1"/>
</dbReference>
<reference evidence="6 7" key="1">
    <citation type="submission" date="2016-10" db="EMBL/GenBank/DDBJ databases">
        <authorList>
            <person name="de Groot N.N."/>
        </authorList>
    </citation>
    <scope>NUCLEOTIDE SEQUENCE [LARGE SCALE GENOMIC DNA]</scope>
    <source>
        <strain evidence="6 7">AB35.6</strain>
    </source>
</reference>
<dbReference type="InterPro" id="IPR029063">
    <property type="entry name" value="SAM-dependent_MTases_sf"/>
</dbReference>
<comment type="catalytic activity">
    <reaction evidence="4">
        <text>a 2'-deoxyadenosine in DNA + S-adenosyl-L-methionine = an N(6)-methyl-2'-deoxyadenosine in DNA + S-adenosyl-L-homocysteine + H(+)</text>
        <dbReference type="Rhea" id="RHEA:15197"/>
        <dbReference type="Rhea" id="RHEA-COMP:12418"/>
        <dbReference type="Rhea" id="RHEA-COMP:12419"/>
        <dbReference type="ChEBI" id="CHEBI:15378"/>
        <dbReference type="ChEBI" id="CHEBI:57856"/>
        <dbReference type="ChEBI" id="CHEBI:59789"/>
        <dbReference type="ChEBI" id="CHEBI:90615"/>
        <dbReference type="ChEBI" id="CHEBI:90616"/>
        <dbReference type="EC" id="2.1.1.72"/>
    </reaction>
</comment>
<gene>
    <name evidence="6" type="ORF">SAMN05443244_3224</name>
</gene>
<proteinExistence type="predicted"/>
<feature type="domain" description="Helicase C-terminal" evidence="5">
    <location>
        <begin position="1159"/>
        <end position="1332"/>
    </location>
</feature>
<sequence>MSYDPAVAAHQEWIGYVKPIGVVVSIPALIEAGIAADRASIPLHRDFLAVLPETSLGQPEPRLEDFQRFAVEVLKWRSSDLAGPDETLTIPVPGYDELLHPDYVVKDGDTPLLLIVKTKDPFDETLHDSSHPWPASPQARFERLLRETGVAIGLLVSAEAIRLVYAPKGESSGYITFRVADMIQVAGRPILSALYMLLSPERLFTASEGQRLPALLKASRRYQNTVSTKLSGQVTEALFELLRGFQSAHDQLGILDEVLDRDPNEVYAGLLTVLLRIVFVLYAEDRDLLSPGELWVNNYSVGGLHERLTADRAQFPDTMDQRYGAWAQLLVLFRIIFEGAHSGSVKIPARRGYLFDPERYPFLEGRRSGQPSRQTDSPLVLPRISDGSVQKVLALLLVLDGERLSYRNLDVEQIGSVYETMMGFELHLAAGQSIALKPKKKHGAPITISLERLLAEPAAKRNEWLNNAADQKLSGKPEQALKDAATVDELLAALDKRIARNVTPEPVRAGAMIFQPSPERRRSGSHYTPRTLTAPIVEHALKPVLDGLMAANAGQHPRPWQVLALKVCDPAMGSGAFLVEACRQLGDVLVEAWHLYGDIPIIPPDEDEVLHARRLVAQRCLYGVAQVERVAPSTIPGVTLEMESLSKLPDGAAAEAALMPLVDQYRSWIEQQKATVPVSPVERQKVGNQLMAQASVAAERIKRGILLLANRECLRAFTLANAAMAMQARQRFGSMEAIAPAEVKPPSWRPFQLAFLLMNLPGIAEPESEDREIVDLLFFPTGGGKTEAYLGLAAFTLVLRRLRNPGIQGAGLCVLMRYTLRLLTLDQLGRGATLICALELLREKNTDLGEWRFEIGLWVGRAATPNVMGSKDQDYPDTARRRAIDYGADSRKPSPIPLELCPWCGTRFERHSFRLMRNGIANQSFPTDLEIVCVNRDCPFIRERSLPILAVDDQIYRRLPCFMIATVDKFAGMPFMGATAGFFGKVQRFDENGFYGPTTPDVGARLPDGSLLPPELIIQDELHLISGPLGTMVGLYESALEKLASRTLPDGREVRPKIVASTATVRRAQSQIQALFNRPKVEIFPPPGPDRRDSFFAETLTPTDGDQKTNARLYVGIAAQGRSPKVAMLRVYRALLGAGETSYRLSKKNRENPADPYMTLLGYFNALRELGGARRLIEDEVRSQLERYGSRKRVSETHGSFLDRKIAYEPVELTSRISTARVSEAKDTLGIPFSEPGHADVAIATNMISVGLDITRLGLMVVFGQPKTSAEYIQATSRVGRDPERPGLVVTILNVHKPRDRSHYERFCAYHESFYRSVEATSVTPFSPRALDRGLAASMVALTRLGYEPMTAANGVGHIVEQRERLKEVVDYFADRAFTYKDGDAAERQREQARVQSRATDLLDEWLDVVQKDQDVLTVRRYNQYEPGTTGPSLLKDFLDPELRTKLPDSWEMKFRANRSLRDVEPNVNLWLRRLDQPRNDEEL</sequence>
<dbReference type="GO" id="GO:0009007">
    <property type="term" value="F:site-specific DNA-methyltransferase (adenine-specific) activity"/>
    <property type="evidence" value="ECO:0007669"/>
    <property type="project" value="UniProtKB-EC"/>
</dbReference>
<dbReference type="InterPro" id="IPR050953">
    <property type="entry name" value="N4_N6_ade-DNA_methylase"/>
</dbReference>
<dbReference type="RefSeq" id="WP_244502117.1">
    <property type="nucleotide sequence ID" value="NZ_FNSD01000001.1"/>
</dbReference>
<name>A0A1H4RQV9_9BACT</name>
<keyword evidence="3" id="KW-0808">Transferase</keyword>
<dbReference type="PANTHER" id="PTHR33841:SF1">
    <property type="entry name" value="DNA METHYLTRANSFERASE A"/>
    <property type="match status" value="1"/>
</dbReference>
<dbReference type="GO" id="GO:0032259">
    <property type="term" value="P:methylation"/>
    <property type="evidence" value="ECO:0007669"/>
    <property type="project" value="UniProtKB-KW"/>
</dbReference>
<evidence type="ECO:0000256" key="3">
    <source>
        <dbReference type="ARBA" id="ARBA00022679"/>
    </source>
</evidence>
<dbReference type="EMBL" id="FNSD01000001">
    <property type="protein sequence ID" value="SEC34144.1"/>
    <property type="molecule type" value="Genomic_DNA"/>
</dbReference>
<dbReference type="NCBIfam" id="NF038325">
    <property type="entry name" value="DISARM_DrmAS"/>
    <property type="match status" value="1"/>
</dbReference>
<dbReference type="InterPro" id="IPR027417">
    <property type="entry name" value="P-loop_NTPase"/>
</dbReference>
<keyword evidence="6" id="KW-0547">Nucleotide-binding</keyword>
<dbReference type="Gene3D" id="3.40.50.150">
    <property type="entry name" value="Vaccinia Virus protein VP39"/>
    <property type="match status" value="1"/>
</dbReference>
<keyword evidence="6" id="KW-0378">Hydrolase</keyword>
<keyword evidence="2" id="KW-0489">Methyltransferase</keyword>
<dbReference type="Proteomes" id="UP000182409">
    <property type="component" value="Unassembled WGS sequence"/>
</dbReference>
<dbReference type="PANTHER" id="PTHR33841">
    <property type="entry name" value="DNA METHYLTRANSFERASE YEEA-RELATED"/>
    <property type="match status" value="1"/>
</dbReference>
<organism evidence="6 7">
    <name type="scientific">Terriglobus roseus</name>
    <dbReference type="NCBI Taxonomy" id="392734"/>
    <lineage>
        <taxon>Bacteria</taxon>
        <taxon>Pseudomonadati</taxon>
        <taxon>Acidobacteriota</taxon>
        <taxon>Terriglobia</taxon>
        <taxon>Terriglobales</taxon>
        <taxon>Acidobacteriaceae</taxon>
        <taxon>Terriglobus</taxon>
    </lineage>
</organism>
<dbReference type="InterPro" id="IPR001650">
    <property type="entry name" value="Helicase_C-like"/>
</dbReference>
<dbReference type="SUPFAM" id="SSF52540">
    <property type="entry name" value="P-loop containing nucleoside triphosphate hydrolases"/>
    <property type="match status" value="1"/>
</dbReference>
<evidence type="ECO:0000259" key="5">
    <source>
        <dbReference type="PROSITE" id="PS51194"/>
    </source>
</evidence>
<accession>A0A1H4RQV9</accession>
<keyword evidence="6" id="KW-0347">Helicase</keyword>
<evidence type="ECO:0000313" key="6">
    <source>
        <dbReference type="EMBL" id="SEC34144.1"/>
    </source>
</evidence>
<dbReference type="Pfam" id="PF00271">
    <property type="entry name" value="Helicase_C"/>
    <property type="match status" value="1"/>
</dbReference>
<protein>
    <recommendedName>
        <fullName evidence="1">site-specific DNA-methyltransferase (adenine-specific)</fullName>
        <ecNumber evidence="1">2.1.1.72</ecNumber>
    </recommendedName>
</protein>
<dbReference type="EC" id="2.1.1.72" evidence="1"/>